<name>A0A3N3ZY04_9MICC</name>
<dbReference type="AlphaFoldDB" id="A0A3N3ZY04"/>
<protein>
    <submittedName>
        <fullName evidence="3">Uncharacterized protein</fullName>
    </submittedName>
</protein>
<gene>
    <name evidence="3" type="ORF">EDL96_06615</name>
</gene>
<keyword evidence="2" id="KW-0472">Membrane</keyword>
<keyword evidence="4" id="KW-1185">Reference proteome</keyword>
<evidence type="ECO:0000256" key="2">
    <source>
        <dbReference type="SAM" id="Phobius"/>
    </source>
</evidence>
<evidence type="ECO:0000313" key="4">
    <source>
        <dbReference type="Proteomes" id="UP000270616"/>
    </source>
</evidence>
<organism evidence="3 4">
    <name type="scientific">Kocuria soli</name>
    <dbReference type="NCBI Taxonomy" id="2485125"/>
    <lineage>
        <taxon>Bacteria</taxon>
        <taxon>Bacillati</taxon>
        <taxon>Actinomycetota</taxon>
        <taxon>Actinomycetes</taxon>
        <taxon>Micrococcales</taxon>
        <taxon>Micrococcaceae</taxon>
        <taxon>Kocuria</taxon>
    </lineage>
</organism>
<feature type="compositionally biased region" description="Low complexity" evidence="1">
    <location>
        <begin position="138"/>
        <end position="155"/>
    </location>
</feature>
<feature type="compositionally biased region" description="Basic and acidic residues" evidence="1">
    <location>
        <begin position="156"/>
        <end position="170"/>
    </location>
</feature>
<comment type="caution">
    <text evidence="3">The sequence shown here is derived from an EMBL/GenBank/DDBJ whole genome shotgun (WGS) entry which is preliminary data.</text>
</comment>
<sequence>MLTEFARDHAFTIAWFGLMSFVWFGVVVGIIPYTGNGTVEGHGCGVSRDLRVGAPVVRPREDPLHQGGQCRPGRCRPVVDAAPRHPGGGARPFGQLPLHAAPEGLREGDGAGRGSGAGGPQRVGELGGDRAALPGSGPRSRPVCAPARAARNAPRSSDHQSRRRRGADCRARHRIPVRPGARHPSLRLVEEQAGGAGDLGPAQARLGTVPEAHPRWAGLR</sequence>
<evidence type="ECO:0000256" key="1">
    <source>
        <dbReference type="SAM" id="MobiDB-lite"/>
    </source>
</evidence>
<dbReference type="Proteomes" id="UP000270616">
    <property type="component" value="Unassembled WGS sequence"/>
</dbReference>
<keyword evidence="2" id="KW-1133">Transmembrane helix</keyword>
<proteinExistence type="predicted"/>
<feature type="region of interest" description="Disordered" evidence="1">
    <location>
        <begin position="58"/>
        <end position="220"/>
    </location>
</feature>
<feature type="compositionally biased region" description="Basic residues" evidence="1">
    <location>
        <begin position="171"/>
        <end position="185"/>
    </location>
</feature>
<dbReference type="EMBL" id="RKMF01000006">
    <property type="protein sequence ID" value="ROZ63588.1"/>
    <property type="molecule type" value="Genomic_DNA"/>
</dbReference>
<keyword evidence="2" id="KW-0812">Transmembrane</keyword>
<feature type="transmembrane region" description="Helical" evidence="2">
    <location>
        <begin position="12"/>
        <end position="33"/>
    </location>
</feature>
<evidence type="ECO:0000313" key="3">
    <source>
        <dbReference type="EMBL" id="ROZ63588.1"/>
    </source>
</evidence>
<accession>A0A3N3ZY04</accession>
<feature type="compositionally biased region" description="Gly residues" evidence="1">
    <location>
        <begin position="111"/>
        <end position="121"/>
    </location>
</feature>
<reference evidence="3 4" key="1">
    <citation type="submission" date="2018-10" db="EMBL/GenBank/DDBJ databases">
        <title>Kocuria sp. M5W7-7, whole genome shotgun sequence.</title>
        <authorList>
            <person name="Tuo L."/>
        </authorList>
    </citation>
    <scope>NUCLEOTIDE SEQUENCE [LARGE SCALE GENOMIC DNA]</scope>
    <source>
        <strain evidence="3 4">M5W7-7</strain>
    </source>
</reference>